<organism evidence="2 3">
    <name type="scientific">Sediminispirochaeta smaragdinae (strain DSM 11293 / JCM 15392 / SEBR 4228)</name>
    <name type="common">Spirochaeta smaragdinae</name>
    <dbReference type="NCBI Taxonomy" id="573413"/>
    <lineage>
        <taxon>Bacteria</taxon>
        <taxon>Pseudomonadati</taxon>
        <taxon>Spirochaetota</taxon>
        <taxon>Spirochaetia</taxon>
        <taxon>Spirochaetales</taxon>
        <taxon>Spirochaetaceae</taxon>
        <taxon>Sediminispirochaeta</taxon>
    </lineage>
</organism>
<dbReference type="PANTHER" id="PTHR41786">
    <property type="entry name" value="MOTILITY ACCESSORY FACTOR MAF"/>
    <property type="match status" value="1"/>
</dbReference>
<keyword evidence="3" id="KW-1185">Reference proteome</keyword>
<evidence type="ECO:0000313" key="2">
    <source>
        <dbReference type="EMBL" id="ADK81059.1"/>
    </source>
</evidence>
<dbReference type="InterPro" id="IPR002826">
    <property type="entry name" value="MptE-like"/>
</dbReference>
<evidence type="ECO:0000313" key="3">
    <source>
        <dbReference type="Proteomes" id="UP000002318"/>
    </source>
</evidence>
<dbReference type="KEGG" id="ssm:Spirs_1933"/>
<feature type="domain" description="6-hydroxymethylpterin diphosphokinase MptE-like" evidence="1">
    <location>
        <begin position="223"/>
        <end position="368"/>
    </location>
</feature>
<proteinExistence type="predicted"/>
<dbReference type="AlphaFoldDB" id="E1R1B8"/>
<sequence length="557" mass="62420">MSKSTILERNMFAFSSVAPKLSIALGTATSTPNLSFIRSKRGAKVPLLFHEGAQLPLHSKVDPIREGERFYEYQPAGGFLLFLGFAGGYHITPYLRRDDISGILIIEESLSFLKSIASEFDLKELILDPRVQWLVEPDKAEVEQTLLESYLPAVSGDLRVLPLRSRTKTAKPFFDTVASVVAGTIESLSEDYSVQSYFGKRWFTNSVRNLDAAGHAITTIPPIRKAHITGAGPSLEKAIPLLKQRGRDDTLIATDTSLPALLQEDIHPDLVISIDCQHITYHHFLKGFPREIPLVLDLASPIFLSRLSDRPFFFTSGHPFSQYLNAHWRRFPVIDTSGGNVSHAAVSLANSLGAEEIHIYGADFSYPEGKSYARGTYLYPFFHSQSERILPAEHQFIEFIFRNETLTKEYVGKKIRYTTRPMVSYRNRLALLSGKIGSKLIHHAGEGLPIDIPSSVRHRRENNIVGTFFSAGKSNGSWNDFLREYRDRVATLPKADVSFTAHMAHLSLSQRELSFTLFPACAAIRKEEPQSRTTLPGARILNKAKAWTIEVIDSYLP</sequence>
<protein>
    <recommendedName>
        <fullName evidence="1">6-hydroxymethylpterin diphosphokinase MptE-like domain-containing protein</fullName>
    </recommendedName>
</protein>
<dbReference type="eggNOG" id="COG2604">
    <property type="taxonomic scope" value="Bacteria"/>
</dbReference>
<dbReference type="PANTHER" id="PTHR41786:SF1">
    <property type="entry name" value="6-HYDROXYMETHYLPTERIN DIPHOSPHOKINASE MPTE-LIKE DOMAIN-CONTAINING PROTEIN"/>
    <property type="match status" value="1"/>
</dbReference>
<dbReference type="OrthoDB" id="354701at2"/>
<gene>
    <name evidence="2" type="ordered locus">Spirs_1933</name>
</gene>
<accession>E1R1B8</accession>
<dbReference type="Pfam" id="PF01973">
    <property type="entry name" value="MptE-like"/>
    <property type="match status" value="1"/>
</dbReference>
<reference evidence="2 3" key="1">
    <citation type="journal article" date="2010" name="Stand. Genomic Sci.">
        <title>Complete genome sequence of Spirochaeta smaragdinae type strain (SEBR 4228).</title>
        <authorList>
            <person name="Mavromatis K."/>
            <person name="Yasawong M."/>
            <person name="Chertkov O."/>
            <person name="Lapidus A."/>
            <person name="Lucas S."/>
            <person name="Nolan M."/>
            <person name="Del Rio T.G."/>
            <person name="Tice H."/>
            <person name="Cheng J.F."/>
            <person name="Pitluck S."/>
            <person name="Liolios K."/>
            <person name="Ivanova N."/>
            <person name="Tapia R."/>
            <person name="Han C."/>
            <person name="Bruce D."/>
            <person name="Goodwin L."/>
            <person name="Pati A."/>
            <person name="Chen A."/>
            <person name="Palaniappan K."/>
            <person name="Land M."/>
            <person name="Hauser L."/>
            <person name="Chang Y.J."/>
            <person name="Jeffries C.D."/>
            <person name="Detter J.C."/>
            <person name="Rohde M."/>
            <person name="Brambilla E."/>
            <person name="Spring S."/>
            <person name="Goker M."/>
            <person name="Sikorski J."/>
            <person name="Woyke T."/>
            <person name="Bristow J."/>
            <person name="Eisen J.A."/>
            <person name="Markowitz V."/>
            <person name="Hugenholtz P."/>
            <person name="Klenk H.P."/>
            <person name="Kyrpides N.C."/>
        </authorList>
    </citation>
    <scope>NUCLEOTIDE SEQUENCE [LARGE SCALE GENOMIC DNA]</scope>
    <source>
        <strain evidence="3">DSM 11293 / JCM 15392 / SEBR 4228</strain>
    </source>
</reference>
<dbReference type="EMBL" id="CP002116">
    <property type="protein sequence ID" value="ADK81059.1"/>
    <property type="molecule type" value="Genomic_DNA"/>
</dbReference>
<dbReference type="RefSeq" id="WP_013254523.1">
    <property type="nucleotide sequence ID" value="NC_014364.1"/>
</dbReference>
<dbReference type="Proteomes" id="UP000002318">
    <property type="component" value="Chromosome"/>
</dbReference>
<dbReference type="HOGENOM" id="CLU_034548_0_0_12"/>
<name>E1R1B8_SEDSS</name>
<evidence type="ECO:0000259" key="1">
    <source>
        <dbReference type="Pfam" id="PF01973"/>
    </source>
</evidence>
<dbReference type="STRING" id="573413.Spirs_1933"/>